<dbReference type="AlphaFoldDB" id="A0AAT9GCG8"/>
<feature type="compositionally biased region" description="Basic and acidic residues" evidence="1">
    <location>
        <begin position="72"/>
        <end position="87"/>
    </location>
</feature>
<feature type="region of interest" description="Disordered" evidence="1">
    <location>
        <begin position="68"/>
        <end position="87"/>
    </location>
</feature>
<organism evidence="2">
    <name type="scientific">Wolbachia endosymbiont of Sergentomyia squamirostris</name>
    <dbReference type="NCBI Taxonomy" id="3113640"/>
    <lineage>
        <taxon>Bacteria</taxon>
        <taxon>Pseudomonadati</taxon>
        <taxon>Pseudomonadota</taxon>
        <taxon>Alphaproteobacteria</taxon>
        <taxon>Rickettsiales</taxon>
        <taxon>Anaplasmataceae</taxon>
        <taxon>Wolbachieae</taxon>
        <taxon>Wolbachia</taxon>
    </lineage>
</organism>
<accession>A0AAT9GCG8</accession>
<proteinExistence type="predicted"/>
<sequence length="102" mass="11545">MPSFPKRLINIAVNKAEQVILIIVLPSNTVPIVNSFLFNKRSITLAFLLPSSFSLLTRERLIEVKPISAPENKNDKTNKTKIADDTKTNNQSIKVRCYCDKK</sequence>
<dbReference type="EMBL" id="AP029172">
    <property type="protein sequence ID" value="BFD47409.1"/>
    <property type="molecule type" value="Genomic_DNA"/>
</dbReference>
<evidence type="ECO:0000256" key="1">
    <source>
        <dbReference type="SAM" id="MobiDB-lite"/>
    </source>
</evidence>
<reference evidence="2" key="1">
    <citation type="submission" date="2024-01" db="EMBL/GenBank/DDBJ databases">
        <title>Sequencing the genomes of a sandfly, Sergentomyia squamirostris, and its two endosymbionts.</title>
        <authorList>
            <person name="Itokawa K."/>
            <person name="Sanjoba C."/>
        </authorList>
    </citation>
    <scope>NUCLEOTIDE SEQUENCE</scope>
    <source>
        <strain evidence="2">WSSQ</strain>
    </source>
</reference>
<gene>
    <name evidence="2" type="ORF">DMENIID0003_04830</name>
</gene>
<name>A0AAT9GCG8_9RICK</name>
<evidence type="ECO:0000313" key="2">
    <source>
        <dbReference type="EMBL" id="BFD47409.1"/>
    </source>
</evidence>
<protein>
    <submittedName>
        <fullName evidence="2">Uncharacterized protein</fullName>
    </submittedName>
</protein>